<dbReference type="InterPro" id="IPR027065">
    <property type="entry name" value="Lon_Prtase"/>
</dbReference>
<keyword evidence="1" id="KW-0472">Membrane</keyword>
<dbReference type="GO" id="GO:0006508">
    <property type="term" value="P:proteolysis"/>
    <property type="evidence" value="ECO:0007669"/>
    <property type="project" value="InterPro"/>
</dbReference>
<dbReference type="STRING" id="131112.SAMN04489737_0034"/>
<protein>
    <submittedName>
        <fullName evidence="3">PDZ domain-containing protein</fullName>
    </submittedName>
</protein>
<dbReference type="OrthoDB" id="2356897at2"/>
<keyword evidence="4" id="KW-1185">Reference proteome</keyword>
<dbReference type="InterPro" id="IPR008269">
    <property type="entry name" value="Lon_proteolytic"/>
</dbReference>
<gene>
    <name evidence="3" type="ORF">SAMN04489737_0034</name>
</gene>
<keyword evidence="1" id="KW-1133">Transmembrane helix</keyword>
<dbReference type="GO" id="GO:0030163">
    <property type="term" value="P:protein catabolic process"/>
    <property type="evidence" value="ECO:0007669"/>
    <property type="project" value="InterPro"/>
</dbReference>
<feature type="transmembrane region" description="Helical" evidence="1">
    <location>
        <begin position="12"/>
        <end position="32"/>
    </location>
</feature>
<dbReference type="EMBL" id="LT629804">
    <property type="protein sequence ID" value="SDU77496.1"/>
    <property type="molecule type" value="Genomic_DNA"/>
</dbReference>
<dbReference type="Proteomes" id="UP000214355">
    <property type="component" value="Chromosome I"/>
</dbReference>
<dbReference type="AlphaFoldDB" id="A0A1H2LAL5"/>
<accession>A0A1H2LAL5</accession>
<dbReference type="GO" id="GO:0004252">
    <property type="term" value="F:serine-type endopeptidase activity"/>
    <property type="evidence" value="ECO:0007669"/>
    <property type="project" value="InterPro"/>
</dbReference>
<dbReference type="GO" id="GO:0004176">
    <property type="term" value="F:ATP-dependent peptidase activity"/>
    <property type="evidence" value="ECO:0007669"/>
    <property type="project" value="InterPro"/>
</dbReference>
<evidence type="ECO:0000313" key="4">
    <source>
        <dbReference type="Proteomes" id="UP000214355"/>
    </source>
</evidence>
<dbReference type="Pfam" id="PF05362">
    <property type="entry name" value="Lon_C"/>
    <property type="match status" value="1"/>
</dbReference>
<organism evidence="3 4">
    <name type="scientific">Arcanobacterium phocae</name>
    <dbReference type="NCBI Taxonomy" id="131112"/>
    <lineage>
        <taxon>Bacteria</taxon>
        <taxon>Bacillati</taxon>
        <taxon>Actinomycetota</taxon>
        <taxon>Actinomycetes</taxon>
        <taxon>Actinomycetales</taxon>
        <taxon>Actinomycetaceae</taxon>
        <taxon>Arcanobacterium</taxon>
    </lineage>
</organism>
<dbReference type="InterPro" id="IPR014721">
    <property type="entry name" value="Ribsml_uS5_D2-typ_fold_subgr"/>
</dbReference>
<sequence>MSRRAKSPAVPAVIFGLFAVGAIVMPSSFIVMGPGPANDVTALYDGQRMVEVSGQTTYPSDTHLFMTTVSAYGNPDYGASGGIVARALFDPGSRVLPVRALYAPQETNDDVSSRDKQMMTSSQDTAAAVAMERAGLDVKMTLTISGSTNKNADVEEGDIIKAVRTAGMDKPEAIASFSQLSKILATVEPGSDITVTVERNGKNLDKHVTTVARPPEFDGAVRPGSMMGVFISVTDVSLPAQAHYLVDGIGGPSAGNIFSVAIYDQLTPGSLGADHRIAGTGALAWDGSIQPIGGIAQKLVGAHDAGAHDFLAPAANCAETRGHIPEGMRVWAVRTIDDSIAAVKAIGEQDTSDLTPCSAVKAPVMDLAK</sequence>
<dbReference type="PANTHER" id="PTHR10046">
    <property type="entry name" value="ATP DEPENDENT LON PROTEASE FAMILY MEMBER"/>
    <property type="match status" value="1"/>
</dbReference>
<dbReference type="Gene3D" id="3.30.230.10">
    <property type="match status" value="1"/>
</dbReference>
<name>A0A1H2LAL5_9ACTO</name>
<reference evidence="4" key="1">
    <citation type="submission" date="2016-10" db="EMBL/GenBank/DDBJ databases">
        <authorList>
            <person name="Varghese N."/>
            <person name="Submissions S."/>
        </authorList>
    </citation>
    <scope>NUCLEOTIDE SEQUENCE [LARGE SCALE GENOMIC DNA]</scope>
    <source>
        <strain evidence="4">DSM 10002</strain>
    </source>
</reference>
<dbReference type="InterPro" id="IPR036034">
    <property type="entry name" value="PDZ_sf"/>
</dbReference>
<dbReference type="SUPFAM" id="SSF50156">
    <property type="entry name" value="PDZ domain-like"/>
    <property type="match status" value="1"/>
</dbReference>
<evidence type="ECO:0000256" key="1">
    <source>
        <dbReference type="SAM" id="Phobius"/>
    </source>
</evidence>
<feature type="domain" description="Lon proteolytic" evidence="2">
    <location>
        <begin position="251"/>
        <end position="339"/>
    </location>
</feature>
<dbReference type="RefSeq" id="WP_091278459.1">
    <property type="nucleotide sequence ID" value="NZ_JABAPI010000004.1"/>
</dbReference>
<evidence type="ECO:0000259" key="2">
    <source>
        <dbReference type="Pfam" id="PF05362"/>
    </source>
</evidence>
<dbReference type="SUPFAM" id="SSF54211">
    <property type="entry name" value="Ribosomal protein S5 domain 2-like"/>
    <property type="match status" value="1"/>
</dbReference>
<dbReference type="GO" id="GO:0005524">
    <property type="term" value="F:ATP binding"/>
    <property type="evidence" value="ECO:0007669"/>
    <property type="project" value="InterPro"/>
</dbReference>
<dbReference type="GeneID" id="65343796"/>
<evidence type="ECO:0000313" key="3">
    <source>
        <dbReference type="EMBL" id="SDU77496.1"/>
    </source>
</evidence>
<dbReference type="Gene3D" id="2.30.42.10">
    <property type="match status" value="1"/>
</dbReference>
<proteinExistence type="predicted"/>
<dbReference type="InterPro" id="IPR020568">
    <property type="entry name" value="Ribosomal_Su5_D2-typ_SF"/>
</dbReference>
<keyword evidence="1" id="KW-0812">Transmembrane</keyword>